<name>A0A853J7R0_9GAMM</name>
<evidence type="ECO:0000256" key="1">
    <source>
        <dbReference type="ARBA" id="ARBA00023015"/>
    </source>
</evidence>
<keyword evidence="2" id="KW-0238">DNA-binding</keyword>
<keyword evidence="1" id="KW-0805">Transcription regulation</keyword>
<protein>
    <submittedName>
        <fullName evidence="5">Helix-turn-helix transcriptional regulator</fullName>
    </submittedName>
</protein>
<evidence type="ECO:0000256" key="2">
    <source>
        <dbReference type="ARBA" id="ARBA00023125"/>
    </source>
</evidence>
<evidence type="ECO:0000259" key="4">
    <source>
        <dbReference type="PROSITE" id="PS01124"/>
    </source>
</evidence>
<organism evidence="5 6">
    <name type="scientific">Luteimonas salinisoli</name>
    <dbReference type="NCBI Taxonomy" id="2752307"/>
    <lineage>
        <taxon>Bacteria</taxon>
        <taxon>Pseudomonadati</taxon>
        <taxon>Pseudomonadota</taxon>
        <taxon>Gammaproteobacteria</taxon>
        <taxon>Lysobacterales</taxon>
        <taxon>Lysobacteraceae</taxon>
        <taxon>Luteimonas</taxon>
    </lineage>
</organism>
<dbReference type="RefSeq" id="WP_180676594.1">
    <property type="nucleotide sequence ID" value="NZ_JACCKA010000001.1"/>
</dbReference>
<dbReference type="PROSITE" id="PS00041">
    <property type="entry name" value="HTH_ARAC_FAMILY_1"/>
    <property type="match status" value="1"/>
</dbReference>
<evidence type="ECO:0000313" key="6">
    <source>
        <dbReference type="Proteomes" id="UP000578091"/>
    </source>
</evidence>
<accession>A0A853J7R0</accession>
<dbReference type="PANTHER" id="PTHR46796:SF7">
    <property type="entry name" value="ARAC FAMILY TRANSCRIPTIONAL REGULATOR"/>
    <property type="match status" value="1"/>
</dbReference>
<dbReference type="PANTHER" id="PTHR46796">
    <property type="entry name" value="HTH-TYPE TRANSCRIPTIONAL ACTIVATOR RHAS-RELATED"/>
    <property type="match status" value="1"/>
</dbReference>
<dbReference type="InterPro" id="IPR009057">
    <property type="entry name" value="Homeodomain-like_sf"/>
</dbReference>
<dbReference type="InterPro" id="IPR018060">
    <property type="entry name" value="HTH_AraC"/>
</dbReference>
<dbReference type="Gene3D" id="1.10.10.60">
    <property type="entry name" value="Homeodomain-like"/>
    <property type="match status" value="2"/>
</dbReference>
<reference evidence="5 6" key="1">
    <citation type="submission" date="2020-07" db="EMBL/GenBank/DDBJ databases">
        <title>Luteimonas sp. SJ-92.</title>
        <authorList>
            <person name="Huang X.-X."/>
            <person name="Xu L."/>
            <person name="Sun J.-Q."/>
        </authorList>
    </citation>
    <scope>NUCLEOTIDE SEQUENCE [LARGE SCALE GENOMIC DNA]</scope>
    <source>
        <strain evidence="5 6">SJ-92</strain>
    </source>
</reference>
<comment type="caution">
    <text evidence="5">The sequence shown here is derived from an EMBL/GenBank/DDBJ whole genome shotgun (WGS) entry which is preliminary data.</text>
</comment>
<dbReference type="Pfam" id="PF12833">
    <property type="entry name" value="HTH_18"/>
    <property type="match status" value="1"/>
</dbReference>
<proteinExistence type="predicted"/>
<evidence type="ECO:0000256" key="3">
    <source>
        <dbReference type="ARBA" id="ARBA00023163"/>
    </source>
</evidence>
<dbReference type="PROSITE" id="PS01124">
    <property type="entry name" value="HTH_ARAC_FAMILY_2"/>
    <property type="match status" value="1"/>
</dbReference>
<evidence type="ECO:0000313" key="5">
    <source>
        <dbReference type="EMBL" id="NZA24784.1"/>
    </source>
</evidence>
<dbReference type="GO" id="GO:0043565">
    <property type="term" value="F:sequence-specific DNA binding"/>
    <property type="evidence" value="ECO:0007669"/>
    <property type="project" value="InterPro"/>
</dbReference>
<keyword evidence="6" id="KW-1185">Reference proteome</keyword>
<dbReference type="GO" id="GO:0003700">
    <property type="term" value="F:DNA-binding transcription factor activity"/>
    <property type="evidence" value="ECO:0007669"/>
    <property type="project" value="InterPro"/>
</dbReference>
<sequence>MGSPLATGHSDHEAAHVIADAGTSIELGAIADSTQPLAAVVSRLGSLRHAGARTALWIQLRGCTRIDASEGRFTLRQSMWMVFDPESRQELQAMRNGMTVGLLLPRASMAPEGLLFPGSGRARRAEIRIALNLWRRRASQTRLGAAVAAKEAAPATWPLLLHLQHLQSDLHRLVARCPGRTTARKHQVLARMQRVRMMLEGNTHRQVRLAELAELGRFSEWWVSKTFHAIYAETVQEASIRLRMQRACELLENTSLSIGELGEACGFHDPCSFARLFKSRHGQTASRWREDRRLGGQGLPPRWQGSPAVAALDGAAGQPCSTSR</sequence>
<feature type="domain" description="HTH araC/xylS-type" evidence="4">
    <location>
        <begin position="193"/>
        <end position="291"/>
    </location>
</feature>
<dbReference type="Proteomes" id="UP000578091">
    <property type="component" value="Unassembled WGS sequence"/>
</dbReference>
<dbReference type="SMART" id="SM00342">
    <property type="entry name" value="HTH_ARAC"/>
    <property type="match status" value="1"/>
</dbReference>
<dbReference type="InterPro" id="IPR050204">
    <property type="entry name" value="AraC_XylS_family_regulators"/>
</dbReference>
<dbReference type="EMBL" id="JACCKA010000001">
    <property type="protein sequence ID" value="NZA24784.1"/>
    <property type="molecule type" value="Genomic_DNA"/>
</dbReference>
<dbReference type="InterPro" id="IPR018062">
    <property type="entry name" value="HTH_AraC-typ_CS"/>
</dbReference>
<keyword evidence="3" id="KW-0804">Transcription</keyword>
<dbReference type="AlphaFoldDB" id="A0A853J7R0"/>
<gene>
    <name evidence="5" type="ORF">H0E84_00140</name>
</gene>
<dbReference type="SUPFAM" id="SSF46689">
    <property type="entry name" value="Homeodomain-like"/>
    <property type="match status" value="1"/>
</dbReference>